<dbReference type="InterPro" id="IPR025060">
    <property type="entry name" value="DUF3999"/>
</dbReference>
<keyword evidence="1" id="KW-0472">Membrane</keyword>
<dbReference type="EMBL" id="AP021874">
    <property type="protein sequence ID" value="BBO67830.1"/>
    <property type="molecule type" value="Genomic_DNA"/>
</dbReference>
<gene>
    <name evidence="3" type="ORF">DSCA_17600</name>
</gene>
<accession>A0A5K7YIB7</accession>
<keyword evidence="2" id="KW-0732">Signal</keyword>
<sequence length="459" mass="50287">MRKWLWLMMLAVCPPLAAVSADVTVDDFAYGVRIDVPGTTAIAAMSLPEQVYGSAFRPDLGDIRVFNAAGEPVPHMIRYAQTLKTDAPWRSLPFFPLPEAAAAGTGGYGVFVRTGPDGAVVRVDPPSAQVSSAPPRTFLIDLSRVGLSRDGRSLARLRLKWQPGDGHIMATLAVDASDDLVNWTTIAPRSAVSDIRYAGHRLMANTIRLSATGKRYLRLRHLDEGPALSLVRIEGRIQPEGRNPVRAFVKIDGRPDPDRSGVFEYSTGGALPVDRVNLVFDQANSMADARLESRSGPDAAWIRRFKGLFYRIDVDEPPLTSAPQAVKVSMDRHWRLSVDASESTIGSAVPRLELGYRPHDLFFIARGSGPFTLAFGSAAVEPLKVNVAALFDGINRHRENGMEQWVVPRGQRIVLGGPRRLTPLPAPLPMRRIVLWSILVAGVLVVAVMAWRLARRMNS</sequence>
<reference evidence="3 4" key="1">
    <citation type="submission" date="2019-11" db="EMBL/GenBank/DDBJ databases">
        <title>Comparative genomics of hydrocarbon-degrading Desulfosarcina strains.</title>
        <authorList>
            <person name="Watanabe M."/>
            <person name="Kojima H."/>
            <person name="Fukui M."/>
        </authorList>
    </citation>
    <scope>NUCLEOTIDE SEQUENCE [LARGE SCALE GENOMIC DNA]</scope>
    <source>
        <strain evidence="3 4">PL12</strain>
    </source>
</reference>
<dbReference type="RefSeq" id="WP_155316050.1">
    <property type="nucleotide sequence ID" value="NZ_AP021874.1"/>
</dbReference>
<keyword evidence="1" id="KW-1133">Transmembrane helix</keyword>
<evidence type="ECO:0000256" key="2">
    <source>
        <dbReference type="SAM" id="SignalP"/>
    </source>
</evidence>
<keyword evidence="1" id="KW-0812">Transmembrane</keyword>
<name>A0A5K7YIB7_9BACT</name>
<dbReference type="Proteomes" id="UP000427906">
    <property type="component" value="Chromosome"/>
</dbReference>
<feature type="signal peptide" evidence="2">
    <location>
        <begin position="1"/>
        <end position="20"/>
    </location>
</feature>
<proteinExistence type="predicted"/>
<keyword evidence="4" id="KW-1185">Reference proteome</keyword>
<feature type="transmembrane region" description="Helical" evidence="1">
    <location>
        <begin position="433"/>
        <end position="454"/>
    </location>
</feature>
<dbReference type="AlphaFoldDB" id="A0A5K7YIB7"/>
<protein>
    <submittedName>
        <fullName evidence="3">Membrane protein</fullName>
    </submittedName>
</protein>
<feature type="chain" id="PRO_5024424511" evidence="2">
    <location>
        <begin position="21"/>
        <end position="459"/>
    </location>
</feature>
<evidence type="ECO:0000313" key="4">
    <source>
        <dbReference type="Proteomes" id="UP000427906"/>
    </source>
</evidence>
<evidence type="ECO:0000256" key="1">
    <source>
        <dbReference type="SAM" id="Phobius"/>
    </source>
</evidence>
<evidence type="ECO:0000313" key="3">
    <source>
        <dbReference type="EMBL" id="BBO67830.1"/>
    </source>
</evidence>
<dbReference type="OrthoDB" id="5405606at2"/>
<organism evidence="3 4">
    <name type="scientific">Desulfosarcina alkanivorans</name>
    <dbReference type="NCBI Taxonomy" id="571177"/>
    <lineage>
        <taxon>Bacteria</taxon>
        <taxon>Pseudomonadati</taxon>
        <taxon>Thermodesulfobacteriota</taxon>
        <taxon>Desulfobacteria</taxon>
        <taxon>Desulfobacterales</taxon>
        <taxon>Desulfosarcinaceae</taxon>
        <taxon>Desulfosarcina</taxon>
    </lineage>
</organism>
<dbReference type="Pfam" id="PF13163">
    <property type="entry name" value="DUF3999"/>
    <property type="match status" value="1"/>
</dbReference>
<dbReference type="KEGG" id="dalk:DSCA_17600"/>